<feature type="region of interest" description="Disordered" evidence="5">
    <location>
        <begin position="762"/>
        <end position="799"/>
    </location>
</feature>
<feature type="transmembrane region" description="Helical" evidence="6">
    <location>
        <begin position="624"/>
        <end position="647"/>
    </location>
</feature>
<comment type="caution">
    <text evidence="8">The sequence shown here is derived from an EMBL/GenBank/DDBJ whole genome shotgun (WGS) entry which is preliminary data.</text>
</comment>
<dbReference type="Pfam" id="PF04547">
    <property type="entry name" value="Anoctamin"/>
    <property type="match status" value="1"/>
</dbReference>
<dbReference type="InterPro" id="IPR007632">
    <property type="entry name" value="Anoctamin"/>
</dbReference>
<evidence type="ECO:0000256" key="3">
    <source>
        <dbReference type="ARBA" id="ARBA00022989"/>
    </source>
</evidence>
<keyword evidence="2 6" id="KW-0812">Transmembrane</keyword>
<evidence type="ECO:0000256" key="1">
    <source>
        <dbReference type="ARBA" id="ARBA00004141"/>
    </source>
</evidence>
<feature type="transmembrane region" description="Helical" evidence="6">
    <location>
        <begin position="290"/>
        <end position="318"/>
    </location>
</feature>
<evidence type="ECO:0000313" key="8">
    <source>
        <dbReference type="EMBL" id="KAJ8603789.1"/>
    </source>
</evidence>
<sequence length="799" mass="92194">MTMEQGRRQLIGTTDFGQLIEGIVFLGILVLLGLSLYLVIMLARRFAKPRPKYIKPDPLFKDFDAGQNWSWDWVMVFRVQGSDEIVSRYQEQYSLRRIVERLNAGGLETKLFKSYHYDKIFCKIRCSLTRLKAQAAATDYPLLLDEDEVIKRLKRGYRDEYGELKWRPRDIVDVKRQCRYKYYEFIYGTFKNRPDLQNAYVTYPSSNSIFRGVDRLKLIMSIMQADIKQEGCSLRCNELVAKGACLAVYPLHDEEEIHALMNDWLAYFAMPWCQPIEAIKDYFGEKVGMYFLFLGSYATWLFVAAIFGTLVFLCTSWATPVTIFGNLFMAVAMSLWATFFLQSWKETQAKAKMEWGMATFEELEQVRTGFVGETINSPVTGLPEQYFPPSEKVERVIVSYVQIVLLMLYVTTINAGIFYAYAYISRFPYQQVFAFSWFPKSWNMPQILTHVTLALVIQCTNEFFMPLASYLNSIENHRTETQYEDNLIAKMFVFQFANSYGALFYIAIIQGPAPEHVGLAEPWRTTRFGCKPRCFHNVGALLGTIFLIRVVLGNILEVVVPYVQLRRRQLQEIIHAADTEEYENPFDAELMRKRQISPAEEQFEKSDYNNISLFNDYAELAIQFGYATLFVSAFPIAPLFACVNNIIEIRVDGWKLTQNTRRPWPNGAEDIGTWEDVLALVSIVATVSNIAMVTLNSPLFVARPTWERLVIFCSLECFLVGLKLFLAANLDEVPADVQIQNERQDFFARKIVLLERDDEHDEIEDGDVQTTQEPVVYSSDPQIVKTSHEEMTGEHGADH</sequence>
<evidence type="ECO:0000313" key="9">
    <source>
        <dbReference type="Proteomes" id="UP001230188"/>
    </source>
</evidence>
<feature type="transmembrane region" description="Helical" evidence="6">
    <location>
        <begin position="23"/>
        <end position="43"/>
    </location>
</feature>
<keyword evidence="9" id="KW-1185">Reference proteome</keyword>
<dbReference type="PANTHER" id="PTHR12308:SF73">
    <property type="entry name" value="ANOCTAMIN"/>
    <property type="match status" value="1"/>
</dbReference>
<name>A0AAD7XMB6_9STRA</name>
<reference evidence="8" key="1">
    <citation type="submission" date="2023-01" db="EMBL/GenBank/DDBJ databases">
        <title>Metagenome sequencing of chrysophaentin producing Chrysophaeum taylorii.</title>
        <authorList>
            <person name="Davison J."/>
            <person name="Bewley C."/>
        </authorList>
    </citation>
    <scope>NUCLEOTIDE SEQUENCE</scope>
    <source>
        <strain evidence="8">NIES-1699</strain>
    </source>
</reference>
<feature type="transmembrane region" description="Helical" evidence="6">
    <location>
        <begin position="492"/>
        <end position="513"/>
    </location>
</feature>
<proteinExistence type="predicted"/>
<keyword evidence="3 6" id="KW-1133">Transmembrane helix</keyword>
<dbReference type="PANTHER" id="PTHR12308">
    <property type="entry name" value="ANOCTAMIN"/>
    <property type="match status" value="1"/>
</dbReference>
<feature type="transmembrane region" description="Helical" evidence="6">
    <location>
        <begin position="677"/>
        <end position="702"/>
    </location>
</feature>
<evidence type="ECO:0000256" key="2">
    <source>
        <dbReference type="ARBA" id="ARBA00022692"/>
    </source>
</evidence>
<dbReference type="InterPro" id="IPR049452">
    <property type="entry name" value="Anoctamin_TM"/>
</dbReference>
<feature type="transmembrane region" description="Helical" evidence="6">
    <location>
        <begin position="541"/>
        <end position="563"/>
    </location>
</feature>
<evidence type="ECO:0000259" key="7">
    <source>
        <dbReference type="Pfam" id="PF04547"/>
    </source>
</evidence>
<feature type="transmembrane region" description="Helical" evidence="6">
    <location>
        <begin position="400"/>
        <end position="424"/>
    </location>
</feature>
<evidence type="ECO:0000256" key="5">
    <source>
        <dbReference type="SAM" id="MobiDB-lite"/>
    </source>
</evidence>
<accession>A0AAD7XMB6</accession>
<dbReference type="EMBL" id="JAQMWT010000344">
    <property type="protein sequence ID" value="KAJ8603789.1"/>
    <property type="molecule type" value="Genomic_DNA"/>
</dbReference>
<dbReference type="GO" id="GO:0005254">
    <property type="term" value="F:chloride channel activity"/>
    <property type="evidence" value="ECO:0007669"/>
    <property type="project" value="TreeGrafter"/>
</dbReference>
<keyword evidence="4 6" id="KW-0472">Membrane</keyword>
<feature type="domain" description="Anoctamin transmembrane" evidence="7">
    <location>
        <begin position="279"/>
        <end position="744"/>
    </location>
</feature>
<gene>
    <name evidence="8" type="ORF">CTAYLR_000190</name>
</gene>
<feature type="compositionally biased region" description="Polar residues" evidence="5">
    <location>
        <begin position="768"/>
        <end position="785"/>
    </location>
</feature>
<dbReference type="GO" id="GO:0016020">
    <property type="term" value="C:membrane"/>
    <property type="evidence" value="ECO:0007669"/>
    <property type="project" value="UniProtKB-SubCell"/>
</dbReference>
<evidence type="ECO:0000256" key="6">
    <source>
        <dbReference type="SAM" id="Phobius"/>
    </source>
</evidence>
<organism evidence="8 9">
    <name type="scientific">Chrysophaeum taylorii</name>
    <dbReference type="NCBI Taxonomy" id="2483200"/>
    <lineage>
        <taxon>Eukaryota</taxon>
        <taxon>Sar</taxon>
        <taxon>Stramenopiles</taxon>
        <taxon>Ochrophyta</taxon>
        <taxon>Pelagophyceae</taxon>
        <taxon>Pelagomonadales</taxon>
        <taxon>Pelagomonadaceae</taxon>
        <taxon>Chrysophaeum</taxon>
    </lineage>
</organism>
<dbReference type="Proteomes" id="UP001230188">
    <property type="component" value="Unassembled WGS sequence"/>
</dbReference>
<protein>
    <recommendedName>
        <fullName evidence="7">Anoctamin transmembrane domain-containing protein</fullName>
    </recommendedName>
</protein>
<evidence type="ECO:0000256" key="4">
    <source>
        <dbReference type="ARBA" id="ARBA00023136"/>
    </source>
</evidence>
<feature type="transmembrane region" description="Helical" evidence="6">
    <location>
        <begin position="324"/>
        <end position="344"/>
    </location>
</feature>
<feature type="compositionally biased region" description="Basic and acidic residues" evidence="5">
    <location>
        <begin position="786"/>
        <end position="799"/>
    </location>
</feature>
<dbReference type="AlphaFoldDB" id="A0AAD7XMB6"/>
<feature type="transmembrane region" description="Helical" evidence="6">
    <location>
        <begin position="447"/>
        <end position="471"/>
    </location>
</feature>
<comment type="subcellular location">
    <subcellularLocation>
        <location evidence="1">Membrane</location>
        <topology evidence="1">Multi-pass membrane protein</topology>
    </subcellularLocation>
</comment>